<feature type="compositionally biased region" description="Low complexity" evidence="1">
    <location>
        <begin position="299"/>
        <end position="310"/>
    </location>
</feature>
<name>S8EGB3_FOMSC</name>
<dbReference type="HOGENOM" id="CLU_866095_0_0_1"/>
<evidence type="ECO:0000313" key="3">
    <source>
        <dbReference type="Proteomes" id="UP000015241"/>
    </source>
</evidence>
<dbReference type="InParanoid" id="S8EGB3"/>
<proteinExistence type="predicted"/>
<feature type="region of interest" description="Disordered" evidence="1">
    <location>
        <begin position="122"/>
        <end position="150"/>
    </location>
</feature>
<accession>S8EGB3</accession>
<keyword evidence="3" id="KW-1185">Reference proteome</keyword>
<evidence type="ECO:0000313" key="2">
    <source>
        <dbReference type="EMBL" id="EPT03333.1"/>
    </source>
</evidence>
<gene>
    <name evidence="2" type="ORF">FOMPIDRAFT_1046887</name>
</gene>
<reference evidence="2 3" key="1">
    <citation type="journal article" date="2012" name="Science">
        <title>The Paleozoic origin of enzymatic lignin decomposition reconstructed from 31 fungal genomes.</title>
        <authorList>
            <person name="Floudas D."/>
            <person name="Binder M."/>
            <person name="Riley R."/>
            <person name="Barry K."/>
            <person name="Blanchette R.A."/>
            <person name="Henrissat B."/>
            <person name="Martinez A.T."/>
            <person name="Otillar R."/>
            <person name="Spatafora J.W."/>
            <person name="Yadav J.S."/>
            <person name="Aerts A."/>
            <person name="Benoit I."/>
            <person name="Boyd A."/>
            <person name="Carlson A."/>
            <person name="Copeland A."/>
            <person name="Coutinho P.M."/>
            <person name="de Vries R.P."/>
            <person name="Ferreira P."/>
            <person name="Findley K."/>
            <person name="Foster B."/>
            <person name="Gaskell J."/>
            <person name="Glotzer D."/>
            <person name="Gorecki P."/>
            <person name="Heitman J."/>
            <person name="Hesse C."/>
            <person name="Hori C."/>
            <person name="Igarashi K."/>
            <person name="Jurgens J.A."/>
            <person name="Kallen N."/>
            <person name="Kersten P."/>
            <person name="Kohler A."/>
            <person name="Kuees U."/>
            <person name="Kumar T.K.A."/>
            <person name="Kuo A."/>
            <person name="LaButti K."/>
            <person name="Larrondo L.F."/>
            <person name="Lindquist E."/>
            <person name="Ling A."/>
            <person name="Lombard V."/>
            <person name="Lucas S."/>
            <person name="Lundell T."/>
            <person name="Martin R."/>
            <person name="McLaughlin D.J."/>
            <person name="Morgenstern I."/>
            <person name="Morin E."/>
            <person name="Murat C."/>
            <person name="Nagy L.G."/>
            <person name="Nolan M."/>
            <person name="Ohm R.A."/>
            <person name="Patyshakuliyeva A."/>
            <person name="Rokas A."/>
            <person name="Ruiz-Duenas F.J."/>
            <person name="Sabat G."/>
            <person name="Salamov A."/>
            <person name="Samejima M."/>
            <person name="Schmutz J."/>
            <person name="Slot J.C."/>
            <person name="St John F."/>
            <person name="Stenlid J."/>
            <person name="Sun H."/>
            <person name="Sun S."/>
            <person name="Syed K."/>
            <person name="Tsang A."/>
            <person name="Wiebenga A."/>
            <person name="Young D."/>
            <person name="Pisabarro A."/>
            <person name="Eastwood D.C."/>
            <person name="Martin F."/>
            <person name="Cullen D."/>
            <person name="Grigoriev I.V."/>
            <person name="Hibbett D.S."/>
        </authorList>
    </citation>
    <scope>NUCLEOTIDE SEQUENCE</scope>
    <source>
        <strain evidence="3">FP-58527</strain>
    </source>
</reference>
<dbReference type="AlphaFoldDB" id="S8EGB3"/>
<dbReference type="Proteomes" id="UP000015241">
    <property type="component" value="Unassembled WGS sequence"/>
</dbReference>
<feature type="region of interest" description="Disordered" evidence="1">
    <location>
        <begin position="270"/>
        <end position="321"/>
    </location>
</feature>
<sequence length="321" mass="33770">MERKRYLHSWRSITFSHLSLSGIGESFRADSSRQHSLFAELDQQAAAFHGLRLYSDNAAPIADGMASSATALDERGRNLFWLDASVAVPDDQALIPYSWGLTSSDSEGSSLSSAAVTPSLKRKRSALDDTVGSGDAATSEEGLRPSKIARAGPAPNVAAALTSACKTRVDPEPLVLGSVSESVNGNELDLSFDMAPGFHSFDVPDSLLATDLSAPDDLLAPDFIPEFLPFPDFVFVPGVSTFDALAAILSPQPAAAAELSREVCVYEEPPVGTPECRNTEDAAVPAIPPAGEGDRENVDAASPSSDSSAPTPNPRSRNLPS</sequence>
<evidence type="ECO:0000256" key="1">
    <source>
        <dbReference type="SAM" id="MobiDB-lite"/>
    </source>
</evidence>
<organism evidence="2 3">
    <name type="scientific">Fomitopsis schrenkii</name>
    <name type="common">Brown rot fungus</name>
    <dbReference type="NCBI Taxonomy" id="2126942"/>
    <lineage>
        <taxon>Eukaryota</taxon>
        <taxon>Fungi</taxon>
        <taxon>Dikarya</taxon>
        <taxon>Basidiomycota</taxon>
        <taxon>Agaricomycotina</taxon>
        <taxon>Agaricomycetes</taxon>
        <taxon>Polyporales</taxon>
        <taxon>Fomitopsis</taxon>
    </lineage>
</organism>
<dbReference type="EMBL" id="KE504130">
    <property type="protein sequence ID" value="EPT03333.1"/>
    <property type="molecule type" value="Genomic_DNA"/>
</dbReference>
<protein>
    <submittedName>
        <fullName evidence="2">Uncharacterized protein</fullName>
    </submittedName>
</protein>